<proteinExistence type="predicted"/>
<reference evidence="2 3" key="1">
    <citation type="submission" date="2017-01" db="EMBL/GenBank/DDBJ databases">
        <authorList>
            <person name="Erauso G."/>
        </authorList>
    </citation>
    <scope>NUCLEOTIDE SEQUENCE [LARGE SCALE GENOMIC DNA]</scope>
    <source>
        <strain evidence="2">MESINF1</strain>
    </source>
</reference>
<dbReference type="SUPFAM" id="SSF53474">
    <property type="entry name" value="alpha/beta-Hydrolases"/>
    <property type="match status" value="1"/>
</dbReference>
<dbReference type="InterPro" id="IPR050261">
    <property type="entry name" value="FrsA_esterase"/>
</dbReference>
<dbReference type="KEGG" id="minf:MESINF_1355"/>
<sequence>MSSNEGKGEIARVFRGSFDIRGFEDIEFNFQLLRSLGVVSYGGGTVGEILSIVPAIRPEEPETWVAQFKELAIRSKKLGLDLMQKGRMKSAHEAFLRASSYFRAAEYYGDPRDSKTRYIGMESRDCFIYAFRTANLEFEAVRIPYGDDFIPAYWISPLPQNSQTKKRVIIMMSGFDGTSEEMYFQSGAAALNRGYAVLLFDGPGQVGMRRFSTETPFRPDFEVAVAKVVDYLLSRGDVDPSKIALYGISLGGYFSLRAAAHEPRIRALISNSPITDIYKYMIGVAGEEAINSPQDIGLDYIDEIPEEYLGKGKKLQILNIILRYGERSMFAAFERMKEFTVGEAIKNIRSPFLGMVSQGEGPGAMEQAEEAVKGVSGPSSLRVFTQAEGADSHCQLSNLPLSNAVLLDWLDEVFGVRS</sequence>
<dbReference type="Pfam" id="PF02129">
    <property type="entry name" value="Peptidase_S15"/>
    <property type="match status" value="1"/>
</dbReference>
<gene>
    <name evidence="2" type="ORF">MESINF_1355</name>
</gene>
<dbReference type="Gene3D" id="1.20.1440.110">
    <property type="entry name" value="acylaminoacyl peptidase"/>
    <property type="match status" value="1"/>
</dbReference>
<dbReference type="InterPro" id="IPR029058">
    <property type="entry name" value="AB_hydrolase_fold"/>
</dbReference>
<dbReference type="PANTHER" id="PTHR22946:SF12">
    <property type="entry name" value="CONIDIAL PIGMENT BIOSYNTHESIS PROTEIN AYG1 (AFU_ORTHOLOGUE AFUA_2G17550)"/>
    <property type="match status" value="1"/>
</dbReference>
<evidence type="ECO:0000313" key="2">
    <source>
        <dbReference type="EMBL" id="SSC12799.1"/>
    </source>
</evidence>
<organism evidence="2 3">
    <name type="scientific">Mesotoga infera</name>
    <dbReference type="NCBI Taxonomy" id="1236046"/>
    <lineage>
        <taxon>Bacteria</taxon>
        <taxon>Thermotogati</taxon>
        <taxon>Thermotogota</taxon>
        <taxon>Thermotogae</taxon>
        <taxon>Kosmotogales</taxon>
        <taxon>Kosmotogaceae</taxon>
        <taxon>Mesotoga</taxon>
    </lineage>
</organism>
<dbReference type="AlphaFoldDB" id="A0A7Z7PQT9"/>
<dbReference type="PANTHER" id="PTHR22946">
    <property type="entry name" value="DIENELACTONE HYDROLASE DOMAIN-CONTAINING PROTEIN-RELATED"/>
    <property type="match status" value="1"/>
</dbReference>
<dbReference type="EMBL" id="LS974202">
    <property type="protein sequence ID" value="SSC12799.1"/>
    <property type="molecule type" value="Genomic_DNA"/>
</dbReference>
<protein>
    <submittedName>
        <fullName evidence="2">X-Pro dipeptidyl-peptidase (S15 family)</fullName>
    </submittedName>
</protein>
<name>A0A7Z7PQT9_9BACT</name>
<feature type="domain" description="Xaa-Pro dipeptidyl-peptidase-like" evidence="1">
    <location>
        <begin position="159"/>
        <end position="281"/>
    </location>
</feature>
<dbReference type="GO" id="GO:0016787">
    <property type="term" value="F:hydrolase activity"/>
    <property type="evidence" value="ECO:0007669"/>
    <property type="project" value="InterPro"/>
</dbReference>
<accession>A0A7Z7PQT9</accession>
<keyword evidence="3" id="KW-1185">Reference proteome</keyword>
<dbReference type="Gene3D" id="3.40.50.1820">
    <property type="entry name" value="alpha/beta hydrolase"/>
    <property type="match status" value="1"/>
</dbReference>
<dbReference type="RefSeq" id="WP_169699036.1">
    <property type="nucleotide sequence ID" value="NZ_LS974202.1"/>
</dbReference>
<evidence type="ECO:0000259" key="1">
    <source>
        <dbReference type="Pfam" id="PF02129"/>
    </source>
</evidence>
<dbReference type="Proteomes" id="UP000250796">
    <property type="component" value="Chromosome MESINF"/>
</dbReference>
<dbReference type="InterPro" id="IPR000383">
    <property type="entry name" value="Xaa-Pro-like_dom"/>
</dbReference>
<evidence type="ECO:0000313" key="3">
    <source>
        <dbReference type="Proteomes" id="UP000250796"/>
    </source>
</evidence>